<reference evidence="1" key="1">
    <citation type="submission" date="2024-01" db="EMBL/GenBank/DDBJ databases">
        <title>The diversity of rhizobia nodulating Mimosa spp. in eleven states of Brazil covering several biomes is determined by host plant, location, and edaphic factors.</title>
        <authorList>
            <person name="Rouws L."/>
            <person name="Barauna A."/>
            <person name="Beukes C."/>
            <person name="De Faria S.M."/>
            <person name="Gross E."/>
            <person name="Dos Reis Junior F.B."/>
            <person name="Simon M."/>
            <person name="Maluk M."/>
            <person name="Odee D.W."/>
            <person name="Kenicer G."/>
            <person name="Young J.P.W."/>
            <person name="Reis V.M."/>
            <person name="Zilli J."/>
            <person name="James E.K."/>
        </authorList>
    </citation>
    <scope>NUCLEOTIDE SEQUENCE</scope>
    <source>
        <strain evidence="1">JPY452</strain>
    </source>
</reference>
<organism evidence="1 2">
    <name type="scientific">Paraburkholderia unamae</name>
    <dbReference type="NCBI Taxonomy" id="219649"/>
    <lineage>
        <taxon>Bacteria</taxon>
        <taxon>Pseudomonadati</taxon>
        <taxon>Pseudomonadota</taxon>
        <taxon>Betaproteobacteria</taxon>
        <taxon>Burkholderiales</taxon>
        <taxon>Burkholderiaceae</taxon>
        <taxon>Paraburkholderia</taxon>
    </lineage>
</organism>
<dbReference type="EMBL" id="JAYMRU010000006">
    <property type="protein sequence ID" value="MEM5400567.1"/>
    <property type="molecule type" value="Genomic_DNA"/>
</dbReference>
<accession>A0ACC6RG90</accession>
<dbReference type="Proteomes" id="UP001392318">
    <property type="component" value="Unassembled WGS sequence"/>
</dbReference>
<keyword evidence="1" id="KW-0489">Methyltransferase</keyword>
<gene>
    <name evidence="1" type="ORF">VSR83_10785</name>
</gene>
<keyword evidence="2" id="KW-1185">Reference proteome</keyword>
<sequence>MKPHVNKESLNQIATQYHLNEQISDKQFDQRFHELCFQWVRSMIEPGSRVLELGYGEGNVTRQLLEANMCVDIVEGAELLVKSALELYGDAVQVHHALFAEFQPAHEYDAILATNILEHVDDPAETLFAIRRWCAPQTRVIVTVPNAESIHRRLAVLMGIQPRLDTLSPRDHLVGHQRVYDMDSLTRDVDAAGFEVVDQKGFLLKVLPNSMLKDMSPALVDALYAIADQLDIRYLADMGVVLRKKA</sequence>
<comment type="caution">
    <text evidence="1">The sequence shown here is derived from an EMBL/GenBank/DDBJ whole genome shotgun (WGS) entry which is preliminary data.</text>
</comment>
<protein>
    <submittedName>
        <fullName evidence="1">Class I SAM-dependent methyltransferase</fullName>
        <ecNumber evidence="1">2.1.1.-</ecNumber>
    </submittedName>
</protein>
<evidence type="ECO:0000313" key="2">
    <source>
        <dbReference type="Proteomes" id="UP001392318"/>
    </source>
</evidence>
<name>A0ACC6RG90_9BURK</name>
<evidence type="ECO:0000313" key="1">
    <source>
        <dbReference type="EMBL" id="MEM5400567.1"/>
    </source>
</evidence>
<dbReference type="EC" id="2.1.1.-" evidence="1"/>
<proteinExistence type="predicted"/>
<keyword evidence="1" id="KW-0808">Transferase</keyword>